<keyword evidence="2 4" id="KW-0808">Transferase</keyword>
<organism evidence="5 6">
    <name type="scientific">Schaalia radingae</name>
    <dbReference type="NCBI Taxonomy" id="131110"/>
    <lineage>
        <taxon>Bacteria</taxon>
        <taxon>Bacillati</taxon>
        <taxon>Actinomycetota</taxon>
        <taxon>Actinomycetes</taxon>
        <taxon>Actinomycetales</taxon>
        <taxon>Actinomycetaceae</taxon>
        <taxon>Schaalia</taxon>
    </lineage>
</organism>
<dbReference type="PANTHER" id="PTHR43591">
    <property type="entry name" value="METHYLTRANSFERASE"/>
    <property type="match status" value="1"/>
</dbReference>
<feature type="binding site" evidence="4">
    <location>
        <position position="105"/>
    </location>
    <ligand>
        <name>S-adenosyl-L-methionine</name>
        <dbReference type="ChEBI" id="CHEBI:59789"/>
    </ligand>
</feature>
<dbReference type="Gene3D" id="3.40.50.150">
    <property type="entry name" value="Vaccinia Virus protein VP39"/>
    <property type="match status" value="1"/>
</dbReference>
<comment type="function">
    <text evidence="4">Methyltransferase required for the conversion of demethylmenaquinol (DMKH2) to menaquinol (MKH2).</text>
</comment>
<dbReference type="PROSITE" id="PS51608">
    <property type="entry name" value="SAM_MT_UBIE"/>
    <property type="match status" value="1"/>
</dbReference>
<evidence type="ECO:0000256" key="2">
    <source>
        <dbReference type="ARBA" id="ARBA00022679"/>
    </source>
</evidence>
<gene>
    <name evidence="4" type="primary">menG</name>
    <name evidence="5" type="ORF">SAMN04489714_1673</name>
</gene>
<evidence type="ECO:0000256" key="3">
    <source>
        <dbReference type="ARBA" id="ARBA00022691"/>
    </source>
</evidence>
<reference evidence="5 6" key="1">
    <citation type="submission" date="2016-10" db="EMBL/GenBank/DDBJ databases">
        <authorList>
            <person name="Varghese N."/>
            <person name="Submissions S."/>
        </authorList>
    </citation>
    <scope>NUCLEOTIDE SEQUENCE [LARGE SCALE GENOMIC DNA]</scope>
    <source>
        <strain evidence="5 6">DSM 9169</strain>
    </source>
</reference>
<dbReference type="NCBIfam" id="TIGR01934">
    <property type="entry name" value="MenG_MenH_UbiE"/>
    <property type="match status" value="1"/>
</dbReference>
<keyword evidence="6" id="KW-1185">Reference proteome</keyword>
<dbReference type="EMBL" id="LT629792">
    <property type="protein sequence ID" value="SDU02147.1"/>
    <property type="molecule type" value="Genomic_DNA"/>
</dbReference>
<evidence type="ECO:0000256" key="4">
    <source>
        <dbReference type="HAMAP-Rule" id="MF_01813"/>
    </source>
</evidence>
<keyword evidence="1 4" id="KW-0489">Methyltransferase</keyword>
<protein>
    <recommendedName>
        <fullName evidence="4">Demethylmenaquinone methyltransferase</fullName>
        <ecNumber evidence="4">2.1.1.163</ecNumber>
    </recommendedName>
</protein>
<feature type="binding site" evidence="4">
    <location>
        <position position="87"/>
    </location>
    <ligand>
        <name>S-adenosyl-L-methionine</name>
        <dbReference type="ChEBI" id="CHEBI:59789"/>
    </ligand>
</feature>
<comment type="catalytic activity">
    <reaction evidence="4">
        <text>a 2-demethylmenaquinol + S-adenosyl-L-methionine = a menaquinol + S-adenosyl-L-homocysteine + H(+)</text>
        <dbReference type="Rhea" id="RHEA:42640"/>
        <dbReference type="Rhea" id="RHEA-COMP:9539"/>
        <dbReference type="Rhea" id="RHEA-COMP:9563"/>
        <dbReference type="ChEBI" id="CHEBI:15378"/>
        <dbReference type="ChEBI" id="CHEBI:18151"/>
        <dbReference type="ChEBI" id="CHEBI:55437"/>
        <dbReference type="ChEBI" id="CHEBI:57856"/>
        <dbReference type="ChEBI" id="CHEBI:59789"/>
        <dbReference type="EC" id="2.1.1.163"/>
    </reaction>
</comment>
<dbReference type="Pfam" id="PF01209">
    <property type="entry name" value="Ubie_methyltran"/>
    <property type="match status" value="1"/>
</dbReference>
<proteinExistence type="inferred from homology"/>
<feature type="binding site" evidence="4">
    <location>
        <position position="144"/>
    </location>
    <ligand>
        <name>S-adenosyl-L-methionine</name>
        <dbReference type="ChEBI" id="CHEBI:59789"/>
    </ligand>
</feature>
<sequence length="256" mass="27853">MNETAGLNYDVYDQDADLNDDSSPAGVRAQLDKDPGEVAAMFNSVARRYDMMNALASGGMDHVWLRALRTAIDGKPGEEILDLAAGTGASAAAIAAGGARVTACDLSEGMIAIGRARHPEISFVQGDATNLQFEDATFDAVTMSYGLRNISDPERALREMARVTKPGGRLVICEFSHPTDPIFSRLYRIHQMVVMPTLARLVSSDDVAYDYLVETIQSWPDQITVGQMIARSGWESVEYRNLTGGIVALHRARRAQ</sequence>
<dbReference type="Proteomes" id="UP000198976">
    <property type="component" value="Chromosome I"/>
</dbReference>
<dbReference type="InterPro" id="IPR004033">
    <property type="entry name" value="UbiE/COQ5_MeTrFase"/>
</dbReference>
<comment type="pathway">
    <text evidence="4">Quinol/quinone metabolism; menaquinone biosynthesis; menaquinol from 1,4-dihydroxy-2-naphthoate: step 2/2.</text>
</comment>
<evidence type="ECO:0000313" key="5">
    <source>
        <dbReference type="EMBL" id="SDU02147.1"/>
    </source>
</evidence>
<dbReference type="CDD" id="cd02440">
    <property type="entry name" value="AdoMet_MTases"/>
    <property type="match status" value="1"/>
</dbReference>
<dbReference type="PANTHER" id="PTHR43591:SF24">
    <property type="entry name" value="2-METHOXY-6-POLYPRENYL-1,4-BENZOQUINOL METHYLASE, MITOCHONDRIAL"/>
    <property type="match status" value="1"/>
</dbReference>
<dbReference type="GO" id="GO:0032259">
    <property type="term" value="P:methylation"/>
    <property type="evidence" value="ECO:0007669"/>
    <property type="project" value="UniProtKB-KW"/>
</dbReference>
<dbReference type="PROSITE" id="PS01184">
    <property type="entry name" value="UBIE_2"/>
    <property type="match status" value="1"/>
</dbReference>
<dbReference type="SUPFAM" id="SSF53335">
    <property type="entry name" value="S-adenosyl-L-methionine-dependent methyltransferases"/>
    <property type="match status" value="1"/>
</dbReference>
<dbReference type="InterPro" id="IPR023576">
    <property type="entry name" value="UbiE/COQ5_MeTrFase_CS"/>
</dbReference>
<keyword evidence="4" id="KW-0474">Menaquinone biosynthesis</keyword>
<dbReference type="HAMAP" id="MF_01813">
    <property type="entry name" value="MenG_UbiE_methyltr"/>
    <property type="match status" value="1"/>
</dbReference>
<feature type="binding site" evidence="4">
    <location>
        <begin position="127"/>
        <end position="128"/>
    </location>
    <ligand>
        <name>S-adenosyl-L-methionine</name>
        <dbReference type="ChEBI" id="CHEBI:59789"/>
    </ligand>
</feature>
<keyword evidence="3 4" id="KW-0949">S-adenosyl-L-methionine</keyword>
<dbReference type="InterPro" id="IPR029063">
    <property type="entry name" value="SAM-dependent_MTases_sf"/>
</dbReference>
<evidence type="ECO:0000313" key="6">
    <source>
        <dbReference type="Proteomes" id="UP000198976"/>
    </source>
</evidence>
<dbReference type="EC" id="2.1.1.163" evidence="4"/>
<accession>A0ABY0V9Z7</accession>
<dbReference type="GO" id="GO:0008168">
    <property type="term" value="F:methyltransferase activity"/>
    <property type="evidence" value="ECO:0007669"/>
    <property type="project" value="UniProtKB-KW"/>
</dbReference>
<name>A0ABY0V9Z7_9ACTO</name>
<evidence type="ECO:0000256" key="1">
    <source>
        <dbReference type="ARBA" id="ARBA00022603"/>
    </source>
</evidence>
<comment type="similarity">
    <text evidence="4">Belongs to the class I-like SAM-binding methyltransferase superfamily. MenG/UbiE family.</text>
</comment>